<name>A0A2M9ZBU2_9LEPT</name>
<dbReference type="RefSeq" id="WP_100758762.1">
    <property type="nucleotide sequence ID" value="NZ_NPDT01000003.1"/>
</dbReference>
<dbReference type="Proteomes" id="UP000231912">
    <property type="component" value="Unassembled WGS sequence"/>
</dbReference>
<evidence type="ECO:0000313" key="2">
    <source>
        <dbReference type="Proteomes" id="UP000231912"/>
    </source>
</evidence>
<sequence length="537" mass="58820">MKVSFKKEMQTLSSIRKTRVGRLVGISKFFLFVFFLSHCVGQNVFQSDDKTEPNLSDLLSLSRLSSSCSGGSSFWIRNLVTNSSACTQTQLMSSGTHVKVYASAGLENAIDYNYIAQEFDTKIYPRLGDAFGYSDDLDGDGKVTVIVTNIIDGSQPGGSFVAGFFDPVDYFPDSSNYSVRSNYSNIVYMDGVELVELRASDMAAGKPDTFLATLAHEYQHLIRFQYEARILTSNGGRDEAWINEGTSEVASDIAGYSPQISRINCYRGRNSNSCARGANGSTVFGSSKFNTLVDYAFAYSFMKYLYMISGSTTSERNAYFRSGVQGPKGYRASDALGLFQLFRSNATGYTNAPQGIKDLLGSSSATSFQKIYPTFIWQSLGETLPDSGQIGTDTSGGTAFLDGMNQLIQYYPFPPSGEEGGELRKLYNPLRIPEITPLSQLTPGQIQLVKADRSNAGSTSNLVLFKKVWDGAQYSLQINTDARKSGDISVSLGITESEDEGEEAISLPESSGVRAVCPHEFFKLSRTRTKLKPISIF</sequence>
<comment type="caution">
    <text evidence="1">The sequence shown here is derived from an EMBL/GenBank/DDBJ whole genome shotgun (WGS) entry which is preliminary data.</text>
</comment>
<evidence type="ECO:0000313" key="1">
    <source>
        <dbReference type="EMBL" id="PJZ65859.1"/>
    </source>
</evidence>
<dbReference type="AlphaFoldDB" id="A0A2M9ZBU2"/>
<proteinExistence type="predicted"/>
<accession>A0A2M9ZBU2</accession>
<dbReference type="EMBL" id="NPDT01000003">
    <property type="protein sequence ID" value="PJZ65859.1"/>
    <property type="molecule type" value="Genomic_DNA"/>
</dbReference>
<protein>
    <submittedName>
        <fullName evidence="1">Peptidase M30</fullName>
    </submittedName>
</protein>
<gene>
    <name evidence="1" type="ORF">CH371_09980</name>
</gene>
<organism evidence="1 2">
    <name type="scientific">Leptospira wolffii</name>
    <dbReference type="NCBI Taxonomy" id="409998"/>
    <lineage>
        <taxon>Bacteria</taxon>
        <taxon>Pseudomonadati</taxon>
        <taxon>Spirochaetota</taxon>
        <taxon>Spirochaetia</taxon>
        <taxon>Leptospirales</taxon>
        <taxon>Leptospiraceae</taxon>
        <taxon>Leptospira</taxon>
    </lineage>
</organism>
<reference evidence="1 2" key="1">
    <citation type="submission" date="2017-07" db="EMBL/GenBank/DDBJ databases">
        <title>Leptospira spp. isolated from tropical soils.</title>
        <authorList>
            <person name="Thibeaux R."/>
            <person name="Iraola G."/>
            <person name="Ferres I."/>
            <person name="Bierque E."/>
            <person name="Girault D."/>
            <person name="Soupe-Gilbert M.-E."/>
            <person name="Picardeau M."/>
            <person name="Goarant C."/>
        </authorList>
    </citation>
    <scope>NUCLEOTIDE SEQUENCE [LARGE SCALE GENOMIC DNA]</scope>
    <source>
        <strain evidence="1 2">FH2-C-A2</strain>
    </source>
</reference>